<dbReference type="KEGG" id="nib:GU926_14915"/>
<reference evidence="1 2" key="1">
    <citation type="submission" date="2020-01" db="EMBL/GenBank/DDBJ databases">
        <authorList>
            <person name="Kim M."/>
        </authorList>
    </citation>
    <scope>NUCLEOTIDE SEQUENCE [LARGE SCALE GENOMIC DNA]</scope>
    <source>
        <strain evidence="1 2">BT10</strain>
    </source>
</reference>
<gene>
    <name evidence="1" type="ORF">GU926_14915</name>
</gene>
<proteinExistence type="predicted"/>
<dbReference type="NCBIfam" id="TIGR01409">
    <property type="entry name" value="TAT_signal_seq"/>
    <property type="match status" value="1"/>
</dbReference>
<evidence type="ECO:0000313" key="1">
    <source>
        <dbReference type="EMBL" id="QHL88648.1"/>
    </source>
</evidence>
<dbReference type="PANTHER" id="PTHR43737:SF1">
    <property type="entry name" value="DUF1501 DOMAIN-CONTAINING PROTEIN"/>
    <property type="match status" value="1"/>
</dbReference>
<dbReference type="EMBL" id="CP047897">
    <property type="protein sequence ID" value="QHL88648.1"/>
    <property type="molecule type" value="Genomic_DNA"/>
</dbReference>
<dbReference type="Proteomes" id="UP000464214">
    <property type="component" value="Chromosome"/>
</dbReference>
<dbReference type="SUPFAM" id="SSF53649">
    <property type="entry name" value="Alkaline phosphatase-like"/>
    <property type="match status" value="1"/>
</dbReference>
<accession>A0A6P1P2N1</accession>
<protein>
    <submittedName>
        <fullName evidence="1">DUF1501 domain-containing protein</fullName>
    </submittedName>
</protein>
<keyword evidence="2" id="KW-1185">Reference proteome</keyword>
<organism evidence="1 2">
    <name type="scientific">Nibribacter ruber</name>
    <dbReference type="NCBI Taxonomy" id="2698458"/>
    <lineage>
        <taxon>Bacteria</taxon>
        <taxon>Pseudomonadati</taxon>
        <taxon>Bacteroidota</taxon>
        <taxon>Cytophagia</taxon>
        <taxon>Cytophagales</taxon>
        <taxon>Hymenobacteraceae</taxon>
        <taxon>Nibribacter</taxon>
    </lineage>
</organism>
<dbReference type="InterPro" id="IPR017850">
    <property type="entry name" value="Alkaline_phosphatase_core_sf"/>
</dbReference>
<sequence>MVTSRRDFLKHSTLASAMLFVPKFLHGMGQEHLSLLPNSNGRRLIVLQLSGGNDGLNTVVPFEDGLYYKARPALALPKNQLLTLGKEVDLGLHPAMTKMRELYDQGYLSIVNNVGYPNPDRSHFRSMDIWQTGSSATEYLNTGWLGRYLDASCSGADCPYAAIEVDDTLSLAMKGVHQKALALQNTRKFYASAQSPLLEAFQKGYQSPATHEDHHVDYLYKTLVETQASADYLYATTKTYKTTVEYPSTEIGRHLKTTAELINSGVPSRVFYASLSGFDTHVNQARQQARLLGDVSDALYALVQDLKQHHQFDNTLIFVFSEFGRRVQQNASNGTDHGTANNVFLLGGNLQKKGFYNGAPNLDTLDNGDLRYSIDFRDLYAVILRDWLKANDADILGQRFAGVHGLV</sequence>
<dbReference type="InterPro" id="IPR010869">
    <property type="entry name" value="DUF1501"/>
</dbReference>
<name>A0A6P1P2N1_9BACT</name>
<dbReference type="RefSeq" id="WP_160693271.1">
    <property type="nucleotide sequence ID" value="NZ_CP047897.1"/>
</dbReference>
<dbReference type="AlphaFoldDB" id="A0A6P1P2N1"/>
<dbReference type="InterPro" id="IPR019546">
    <property type="entry name" value="TAT_signal_bac_arc"/>
</dbReference>
<evidence type="ECO:0000313" key="2">
    <source>
        <dbReference type="Proteomes" id="UP000464214"/>
    </source>
</evidence>
<dbReference type="PANTHER" id="PTHR43737">
    <property type="entry name" value="BLL7424 PROTEIN"/>
    <property type="match status" value="1"/>
</dbReference>
<dbReference type="Pfam" id="PF07394">
    <property type="entry name" value="DUF1501"/>
    <property type="match status" value="1"/>
</dbReference>